<keyword evidence="1" id="KW-0812">Transmembrane</keyword>
<accession>A0A0V1HSG8</accession>
<dbReference type="AlphaFoldDB" id="A0A0V1HSG8"/>
<protein>
    <submittedName>
        <fullName evidence="2">Uncharacterized protein</fullName>
    </submittedName>
</protein>
<keyword evidence="1" id="KW-0472">Membrane</keyword>
<organism evidence="2 3">
    <name type="scientific">Trichinella zimbabwensis</name>
    <dbReference type="NCBI Taxonomy" id="268475"/>
    <lineage>
        <taxon>Eukaryota</taxon>
        <taxon>Metazoa</taxon>
        <taxon>Ecdysozoa</taxon>
        <taxon>Nematoda</taxon>
        <taxon>Enoplea</taxon>
        <taxon>Dorylaimia</taxon>
        <taxon>Trichinellida</taxon>
        <taxon>Trichinellidae</taxon>
        <taxon>Trichinella</taxon>
    </lineage>
</organism>
<comment type="caution">
    <text evidence="2">The sequence shown here is derived from an EMBL/GenBank/DDBJ whole genome shotgun (WGS) entry which is preliminary data.</text>
</comment>
<keyword evidence="3" id="KW-1185">Reference proteome</keyword>
<proteinExistence type="predicted"/>
<evidence type="ECO:0000313" key="3">
    <source>
        <dbReference type="Proteomes" id="UP000055024"/>
    </source>
</evidence>
<evidence type="ECO:0000256" key="1">
    <source>
        <dbReference type="SAM" id="Phobius"/>
    </source>
</evidence>
<feature type="transmembrane region" description="Helical" evidence="1">
    <location>
        <begin position="47"/>
        <end position="72"/>
    </location>
</feature>
<keyword evidence="1" id="KW-1133">Transmembrane helix</keyword>
<reference evidence="2 3" key="1">
    <citation type="submission" date="2015-01" db="EMBL/GenBank/DDBJ databases">
        <title>Evolution of Trichinella species and genotypes.</title>
        <authorList>
            <person name="Korhonen P.K."/>
            <person name="Edoardo P."/>
            <person name="Giuseppe L.R."/>
            <person name="Gasser R.B."/>
        </authorList>
    </citation>
    <scope>NUCLEOTIDE SEQUENCE [LARGE SCALE GENOMIC DNA]</scope>
    <source>
        <strain evidence="2">ISS1029</strain>
    </source>
</reference>
<gene>
    <name evidence="2" type="ORF">T11_16920</name>
</gene>
<dbReference type="EMBL" id="JYDP01000032">
    <property type="protein sequence ID" value="KRZ13514.1"/>
    <property type="molecule type" value="Genomic_DNA"/>
</dbReference>
<feature type="transmembrane region" description="Helical" evidence="1">
    <location>
        <begin position="12"/>
        <end position="35"/>
    </location>
</feature>
<name>A0A0V1HSG8_9BILA</name>
<dbReference type="Proteomes" id="UP000055024">
    <property type="component" value="Unassembled WGS sequence"/>
</dbReference>
<sequence length="73" mass="8434">MSRRNKFQRSFLHCILKIICCSSTYPALIVLYTKLNMHNSVEKNGLLLYGMICAIQNCSFQLIIGFLFIVVFI</sequence>
<evidence type="ECO:0000313" key="2">
    <source>
        <dbReference type="EMBL" id="KRZ13514.1"/>
    </source>
</evidence>